<evidence type="ECO:0000313" key="4">
    <source>
        <dbReference type="EMBL" id="SMP13722.1"/>
    </source>
</evidence>
<sequence>MHMQPMNANNQMENQTVNPVPPVMNHAGHEVLDVHEILSHAVNTMNTYVMLRPHVQDPELADIMQRQHQYMVNEYNTLVDCFSTGRDPATPTSRYQMKQGNNVIYGMKQQGQPHKPMTNPSEINDQRISSQILGMLKTGASHKAVAATETTNPVVRRVLADSIPNCIEMAYEVFLYQNKRGYYQVPQFSQQEMQQLTTSFGPATPPQLPLQ</sequence>
<keyword evidence="4" id="KW-0167">Capsid protein</keyword>
<evidence type="ECO:0000256" key="2">
    <source>
        <dbReference type="ARBA" id="ARBA00024325"/>
    </source>
</evidence>
<dbReference type="InterPro" id="IPR012851">
    <property type="entry name" value="Spore_coat_CotF-like"/>
</dbReference>
<dbReference type="PANTHER" id="PTHR39183:SF1">
    <property type="entry name" value="SPORE COAT PROTEIN F-LIKE PROTEIN YHCQ"/>
    <property type="match status" value="1"/>
</dbReference>
<name>A0AA45WMB7_9BACL</name>
<reference evidence="4" key="1">
    <citation type="submission" date="2017-05" db="EMBL/GenBank/DDBJ databases">
        <authorList>
            <person name="Varghese N."/>
            <person name="Submissions S."/>
        </authorList>
    </citation>
    <scope>NUCLEOTIDE SEQUENCE</scope>
    <source>
        <strain evidence="4">DSM 45262</strain>
    </source>
</reference>
<keyword evidence="1" id="KW-0749">Sporulation</keyword>
<accession>A0AA45WMB7</accession>
<evidence type="ECO:0000256" key="3">
    <source>
        <dbReference type="ARBA" id="ARBA00024344"/>
    </source>
</evidence>
<dbReference type="EMBL" id="FXTU01000002">
    <property type="protein sequence ID" value="SMP13722.1"/>
    <property type="molecule type" value="Genomic_DNA"/>
</dbReference>
<keyword evidence="5" id="KW-1185">Reference proteome</keyword>
<dbReference type="InterPro" id="IPR012347">
    <property type="entry name" value="Ferritin-like"/>
</dbReference>
<dbReference type="Pfam" id="PF07875">
    <property type="entry name" value="Coat_F"/>
    <property type="match status" value="1"/>
</dbReference>
<comment type="similarity">
    <text evidence="3">Belongs to the CotF family.</text>
</comment>
<comment type="caution">
    <text evidence="4">The sequence shown here is derived from an EMBL/GenBank/DDBJ whole genome shotgun (WGS) entry which is preliminary data.</text>
</comment>
<evidence type="ECO:0000256" key="1">
    <source>
        <dbReference type="ARBA" id="ARBA00022969"/>
    </source>
</evidence>
<gene>
    <name evidence="4" type="ORF">SAMN06265361_102493</name>
</gene>
<dbReference type="Proteomes" id="UP001157946">
    <property type="component" value="Unassembled WGS sequence"/>
</dbReference>
<proteinExistence type="inferred from homology"/>
<evidence type="ECO:0000313" key="5">
    <source>
        <dbReference type="Proteomes" id="UP001157946"/>
    </source>
</evidence>
<protein>
    <submittedName>
        <fullName evidence="4">Spore coat protein CotF</fullName>
    </submittedName>
</protein>
<organism evidence="4 5">
    <name type="scientific">Laceyella tengchongensis</name>
    <dbReference type="NCBI Taxonomy" id="574699"/>
    <lineage>
        <taxon>Bacteria</taxon>
        <taxon>Bacillati</taxon>
        <taxon>Bacillota</taxon>
        <taxon>Bacilli</taxon>
        <taxon>Bacillales</taxon>
        <taxon>Thermoactinomycetaceae</taxon>
        <taxon>Laceyella</taxon>
    </lineage>
</organism>
<dbReference type="Gene3D" id="1.20.1260.10">
    <property type="match status" value="1"/>
</dbReference>
<comment type="subcellular location">
    <subcellularLocation>
        <location evidence="2">Spore coat</location>
    </subcellularLocation>
</comment>
<dbReference type="GO" id="GO:0030435">
    <property type="term" value="P:sporulation resulting in formation of a cellular spore"/>
    <property type="evidence" value="ECO:0007669"/>
    <property type="project" value="UniProtKB-KW"/>
</dbReference>
<dbReference type="AlphaFoldDB" id="A0AA45WMB7"/>
<keyword evidence="4" id="KW-0946">Virion</keyword>
<dbReference type="PANTHER" id="PTHR39183">
    <property type="entry name" value="SPORE COAT PROTEIN F-LIKE PROTEIN YHCQ"/>
    <property type="match status" value="1"/>
</dbReference>